<dbReference type="PANTHER" id="PTHR43104:SF3">
    <property type="entry name" value="FAD DEPENDENT OXIDOREDUCTASE DOMAIN-CONTAINING PROTEIN"/>
    <property type="match status" value="1"/>
</dbReference>
<dbReference type="Gene3D" id="3.50.50.60">
    <property type="entry name" value="FAD/NAD(P)-binding domain"/>
    <property type="match status" value="1"/>
</dbReference>
<dbReference type="AlphaFoldDB" id="A0A088S4Y2"/>
<dbReference type="KEGG" id="lpan:LPMP_355590"/>
<dbReference type="VEuPathDB" id="TriTrypDB:LPMP_355590"/>
<dbReference type="VEuPathDB" id="TriTrypDB:LPAL13_350064600"/>
<dbReference type="Proteomes" id="UP000063063">
    <property type="component" value="Chromosome 35"/>
</dbReference>
<sequence length="522" mass="57002">MAPVLGKLCSGICQVAVACGLSGAVYYRRKYRSMATDDASTVHSLVTFSKDDRRDMYDVAIVGGGIVGVATAREIRKKYPSKRVVLIEREADVAQHQSGHNSGCIHAGMFYPPGSAMARLCPRGHGLIIDYCKKNKLPYELCGKMIVATEDSQRPIVQRLYDWGTANGVKGLEILEGEEAIKKKEPLVTGVSALWSPASGIVDFSEVTRCMLREMTAHADNNFAVQFQFDAQDFVGVSVTKSPVAGTEELVLIRGREKHHLGPEKTILAKNVITCCGLDSDIVAKHSGGIVEWVGKRLLQTYSFRGRYYQLTPERGDLVRMHVYPCPDNRRGLSVGVHFTPTVDVRRGRQVIVGPGSALALDRYGYTPYTIDLEYCFNCAFSKGGWVSLTSNFGVICQTYYMDLSKRKFLSEAQKLIPSIEAKDIVDSFCGVMGVGVAEDGTLSMDLAMEFARPRVTVQATMDKNKVLEPFKGAPSAAKAIEATGSAKPLILNVRNAPSPAATASMAIAEDIVQAATSRFQW</sequence>
<comment type="catalytic activity">
    <reaction evidence="5">
        <text>(S)-2-hydroxyglutarate + A = 2-oxoglutarate + AH2</text>
        <dbReference type="Rhea" id="RHEA:21252"/>
        <dbReference type="ChEBI" id="CHEBI:13193"/>
        <dbReference type="ChEBI" id="CHEBI:16782"/>
        <dbReference type="ChEBI" id="CHEBI:16810"/>
        <dbReference type="ChEBI" id="CHEBI:17499"/>
        <dbReference type="EC" id="1.1.99.2"/>
    </reaction>
</comment>
<dbReference type="InterPro" id="IPR006076">
    <property type="entry name" value="FAD-dep_OxRdtase"/>
</dbReference>
<dbReference type="RefSeq" id="XP_010703490.1">
    <property type="nucleotide sequence ID" value="XM_010705188.1"/>
</dbReference>
<evidence type="ECO:0000313" key="11">
    <source>
        <dbReference type="Proteomes" id="UP000063063"/>
    </source>
</evidence>
<dbReference type="GeneID" id="22579587"/>
<dbReference type="InterPro" id="IPR036188">
    <property type="entry name" value="FAD/NAD-bd_sf"/>
</dbReference>
<keyword evidence="3" id="KW-0274">FAD</keyword>
<evidence type="ECO:0000256" key="1">
    <source>
        <dbReference type="ARBA" id="ARBA00001974"/>
    </source>
</evidence>
<reference evidence="10 11" key="1">
    <citation type="journal article" date="2015" name="Sci. Rep.">
        <title>The genome of Leishmania panamensis: insights into genomics of the L. (Viannia) subgenus.</title>
        <authorList>
            <person name="Llanes A."/>
            <person name="Restrepo C.M."/>
            <person name="Vecchio G.D."/>
            <person name="Anguizola F.J."/>
            <person name="Lleonart R."/>
        </authorList>
    </citation>
    <scope>NUCLEOTIDE SEQUENCE [LARGE SCALE GENOMIC DNA]</scope>
    <source>
        <strain evidence="10 11">MHOM/PA/94/PSC-1</strain>
    </source>
</reference>
<proteinExistence type="inferred from homology"/>
<dbReference type="PROSITE" id="PS51257">
    <property type="entry name" value="PROKAR_LIPOPROTEIN"/>
    <property type="match status" value="1"/>
</dbReference>
<organism evidence="10 11">
    <name type="scientific">Leishmania panamensis</name>
    <dbReference type="NCBI Taxonomy" id="5679"/>
    <lineage>
        <taxon>Eukaryota</taxon>
        <taxon>Discoba</taxon>
        <taxon>Euglenozoa</taxon>
        <taxon>Kinetoplastea</taxon>
        <taxon>Metakinetoplastina</taxon>
        <taxon>Trypanosomatida</taxon>
        <taxon>Trypanosomatidae</taxon>
        <taxon>Leishmaniinae</taxon>
        <taxon>Leishmania</taxon>
        <taxon>Leishmania guyanensis species complex</taxon>
    </lineage>
</organism>
<dbReference type="OrthoDB" id="498204at2759"/>
<name>A0A088S4Y2_LEIPA</name>
<dbReference type="GO" id="GO:0047545">
    <property type="term" value="F:(S)-2-hydroxyglutarate dehydrogenase activity"/>
    <property type="evidence" value="ECO:0007669"/>
    <property type="project" value="UniProtKB-EC"/>
</dbReference>
<evidence type="ECO:0000259" key="9">
    <source>
        <dbReference type="Pfam" id="PF01266"/>
    </source>
</evidence>
<keyword evidence="11" id="KW-1185">Reference proteome</keyword>
<evidence type="ECO:0000256" key="4">
    <source>
        <dbReference type="ARBA" id="ARBA00023002"/>
    </source>
</evidence>
<dbReference type="Gene3D" id="3.30.9.10">
    <property type="entry name" value="D-Amino Acid Oxidase, subunit A, domain 2"/>
    <property type="match status" value="1"/>
</dbReference>
<gene>
    <name evidence="10" type="ORF">LPMP_355590</name>
</gene>
<dbReference type="Pfam" id="PF01266">
    <property type="entry name" value="DAO"/>
    <property type="match status" value="1"/>
</dbReference>
<dbReference type="PANTHER" id="PTHR43104">
    <property type="entry name" value="L-2-HYDROXYGLUTARATE DEHYDROGENASE, MITOCHONDRIAL"/>
    <property type="match status" value="1"/>
</dbReference>
<feature type="domain" description="FAD dependent oxidoreductase" evidence="9">
    <location>
        <begin position="58"/>
        <end position="441"/>
    </location>
</feature>
<evidence type="ECO:0000256" key="6">
    <source>
        <dbReference type="ARBA" id="ARBA00037941"/>
    </source>
</evidence>
<evidence type="ECO:0000313" key="10">
    <source>
        <dbReference type="EMBL" id="AIO02690.1"/>
    </source>
</evidence>
<evidence type="ECO:0000256" key="2">
    <source>
        <dbReference type="ARBA" id="ARBA00022630"/>
    </source>
</evidence>
<evidence type="ECO:0000256" key="3">
    <source>
        <dbReference type="ARBA" id="ARBA00022827"/>
    </source>
</evidence>
<dbReference type="SUPFAM" id="SSF51905">
    <property type="entry name" value="FAD/NAD(P)-binding domain"/>
    <property type="match status" value="1"/>
</dbReference>
<comment type="similarity">
    <text evidence="6">Belongs to the L2HGDH family.</text>
</comment>
<keyword evidence="2" id="KW-0285">Flavoprotein</keyword>
<accession>A0A088S4Y2</accession>
<dbReference type="EMBL" id="CP009404">
    <property type="protein sequence ID" value="AIO02690.1"/>
    <property type="molecule type" value="Genomic_DNA"/>
</dbReference>
<evidence type="ECO:0000256" key="8">
    <source>
        <dbReference type="ARBA" id="ARBA00041137"/>
    </source>
</evidence>
<evidence type="ECO:0000256" key="7">
    <source>
        <dbReference type="ARBA" id="ARBA00038878"/>
    </source>
</evidence>
<dbReference type="eggNOG" id="KOG2665">
    <property type="taxonomic scope" value="Eukaryota"/>
</dbReference>
<protein>
    <recommendedName>
        <fullName evidence="8">L-2-hydroxyglutarate dehydrogenase, mitochondrial</fullName>
        <ecNumber evidence="7">1.1.99.2</ecNumber>
    </recommendedName>
</protein>
<dbReference type="EC" id="1.1.99.2" evidence="7"/>
<evidence type="ECO:0000256" key="5">
    <source>
        <dbReference type="ARBA" id="ARBA00036066"/>
    </source>
</evidence>
<keyword evidence="4" id="KW-0560">Oxidoreductase</keyword>
<comment type="cofactor">
    <cofactor evidence="1">
        <name>FAD</name>
        <dbReference type="ChEBI" id="CHEBI:57692"/>
    </cofactor>
</comment>